<feature type="region of interest" description="Disordered" evidence="1">
    <location>
        <begin position="100"/>
        <end position="191"/>
    </location>
</feature>
<feature type="compositionally biased region" description="Basic residues" evidence="1">
    <location>
        <begin position="161"/>
        <end position="175"/>
    </location>
</feature>
<dbReference type="GeneID" id="63777732"/>
<dbReference type="STRING" id="1141098.A0A1Y2D9Z2"/>
<organism evidence="2 3">
    <name type="scientific">Pseudomassariella vexata</name>
    <dbReference type="NCBI Taxonomy" id="1141098"/>
    <lineage>
        <taxon>Eukaryota</taxon>
        <taxon>Fungi</taxon>
        <taxon>Dikarya</taxon>
        <taxon>Ascomycota</taxon>
        <taxon>Pezizomycotina</taxon>
        <taxon>Sordariomycetes</taxon>
        <taxon>Xylariomycetidae</taxon>
        <taxon>Amphisphaeriales</taxon>
        <taxon>Pseudomassariaceae</taxon>
        <taxon>Pseudomassariella</taxon>
    </lineage>
</organism>
<dbReference type="Pfam" id="PF12720">
    <property type="entry name" value="DUF3807"/>
    <property type="match status" value="1"/>
</dbReference>
<proteinExistence type="predicted"/>
<comment type="caution">
    <text evidence="2">The sequence shown here is derived from an EMBL/GenBank/DDBJ whole genome shotgun (WGS) entry which is preliminary data.</text>
</comment>
<dbReference type="InterPro" id="IPR024526">
    <property type="entry name" value="DUF3807"/>
</dbReference>
<dbReference type="Proteomes" id="UP000193689">
    <property type="component" value="Unassembled WGS sequence"/>
</dbReference>
<name>A0A1Y2D9Z2_9PEZI</name>
<dbReference type="EMBL" id="MCFJ01000027">
    <property type="protein sequence ID" value="ORY55485.1"/>
    <property type="molecule type" value="Genomic_DNA"/>
</dbReference>
<dbReference type="PANTHER" id="PTHR40642:SF1">
    <property type="entry name" value="YALI0F31295P"/>
    <property type="match status" value="1"/>
</dbReference>
<feature type="compositionally biased region" description="Basic and acidic residues" evidence="1">
    <location>
        <begin position="115"/>
        <end position="133"/>
    </location>
</feature>
<reference evidence="2 3" key="1">
    <citation type="submission" date="2016-07" db="EMBL/GenBank/DDBJ databases">
        <title>Pervasive Adenine N6-methylation of Active Genes in Fungi.</title>
        <authorList>
            <consortium name="DOE Joint Genome Institute"/>
            <person name="Mondo S.J."/>
            <person name="Dannebaum R.O."/>
            <person name="Kuo R.C."/>
            <person name="Labutti K."/>
            <person name="Haridas S."/>
            <person name="Kuo A."/>
            <person name="Salamov A."/>
            <person name="Ahrendt S.R."/>
            <person name="Lipzen A."/>
            <person name="Sullivan W."/>
            <person name="Andreopoulos W.B."/>
            <person name="Clum A."/>
            <person name="Lindquist E."/>
            <person name="Daum C."/>
            <person name="Ramamoorthy G.K."/>
            <person name="Gryganskyi A."/>
            <person name="Culley D."/>
            <person name="Magnuson J.K."/>
            <person name="James T.Y."/>
            <person name="O'Malley M.A."/>
            <person name="Stajich J.E."/>
            <person name="Spatafora J.W."/>
            <person name="Visel A."/>
            <person name="Grigoriev I.V."/>
        </authorList>
    </citation>
    <scope>NUCLEOTIDE SEQUENCE [LARGE SCALE GENOMIC DNA]</scope>
    <source>
        <strain evidence="2 3">CBS 129021</strain>
    </source>
</reference>
<feature type="region of interest" description="Disordered" evidence="1">
    <location>
        <begin position="206"/>
        <end position="235"/>
    </location>
</feature>
<accession>A0A1Y2D9Z2</accession>
<gene>
    <name evidence="2" type="ORF">BCR38DRAFT_452417</name>
</gene>
<keyword evidence="3" id="KW-1185">Reference proteome</keyword>
<dbReference type="PANTHER" id="PTHR40642">
    <property type="entry name" value="YALI0F31295P"/>
    <property type="match status" value="1"/>
</dbReference>
<evidence type="ECO:0000313" key="2">
    <source>
        <dbReference type="EMBL" id="ORY55485.1"/>
    </source>
</evidence>
<dbReference type="InParanoid" id="A0A1Y2D9Z2"/>
<dbReference type="RefSeq" id="XP_040709632.1">
    <property type="nucleotide sequence ID" value="XM_040861520.1"/>
</dbReference>
<dbReference type="AlphaFoldDB" id="A0A1Y2D9Z2"/>
<sequence>MATASHAPKPFEALYVSQADLEAFHNTHFSAAAAQFFSTNFLQSLPTDERYHDETLYEVYEEEEQEDDGLGYYPDGVKRTLTDEQIAIFRHSELEALRREESKAAKGIDCSKAPKGSEDDGTPHKLESVRLAEADYTYGSESEEGQLDSDTPKPKRSSTSSKKKKKRKKPKHKVQNQKPQRGDAGWFKQTIKPDLRKRTWDVVESGMDSLDYDDEAGTRSVTGSAAQRRKISYDD</sequence>
<evidence type="ECO:0000256" key="1">
    <source>
        <dbReference type="SAM" id="MobiDB-lite"/>
    </source>
</evidence>
<dbReference type="OrthoDB" id="5422320at2759"/>
<evidence type="ECO:0000313" key="3">
    <source>
        <dbReference type="Proteomes" id="UP000193689"/>
    </source>
</evidence>
<protein>
    <submittedName>
        <fullName evidence="2">Uncharacterized protein</fullName>
    </submittedName>
</protein>